<dbReference type="AlphaFoldDB" id="A0A9J5Z4T6"/>
<protein>
    <submittedName>
        <fullName evidence="1">Uncharacterized protein</fullName>
    </submittedName>
</protein>
<evidence type="ECO:0000313" key="2">
    <source>
        <dbReference type="Proteomes" id="UP000824120"/>
    </source>
</evidence>
<name>A0A9J5Z4T6_SOLCO</name>
<keyword evidence="2" id="KW-1185">Reference proteome</keyword>
<dbReference type="PANTHER" id="PTHR35510">
    <property type="entry name" value="DBH-LIKE MONOOXYGENASE"/>
    <property type="match status" value="1"/>
</dbReference>
<gene>
    <name evidence="1" type="ORF">H5410_028395</name>
</gene>
<evidence type="ECO:0000313" key="1">
    <source>
        <dbReference type="EMBL" id="KAG5606903.1"/>
    </source>
</evidence>
<accession>A0A9J5Z4T6</accession>
<organism evidence="1 2">
    <name type="scientific">Solanum commersonii</name>
    <name type="common">Commerson's wild potato</name>
    <name type="synonym">Commerson's nightshade</name>
    <dbReference type="NCBI Taxonomy" id="4109"/>
    <lineage>
        <taxon>Eukaryota</taxon>
        <taxon>Viridiplantae</taxon>
        <taxon>Streptophyta</taxon>
        <taxon>Embryophyta</taxon>
        <taxon>Tracheophyta</taxon>
        <taxon>Spermatophyta</taxon>
        <taxon>Magnoliopsida</taxon>
        <taxon>eudicotyledons</taxon>
        <taxon>Gunneridae</taxon>
        <taxon>Pentapetalae</taxon>
        <taxon>asterids</taxon>
        <taxon>lamiids</taxon>
        <taxon>Solanales</taxon>
        <taxon>Solanaceae</taxon>
        <taxon>Solanoideae</taxon>
        <taxon>Solaneae</taxon>
        <taxon>Solanum</taxon>
    </lineage>
</organism>
<dbReference type="EMBL" id="JACXVP010000005">
    <property type="protein sequence ID" value="KAG5606903.1"/>
    <property type="molecule type" value="Genomic_DNA"/>
</dbReference>
<sequence length="349" mass="38954">MEPYYTLKMKRKDLEDVYDEFSEFSLSSPARKIRRLLPTCDQEIRVETVVVKSFFDADLPPIIEEVEEPEIPIAFEQAATYPSFGSNAVNRGLVIEELPSVPENEERAIVLFKPMNTQPVHSPSNFSVKVDPQFLNGLKSKSLVPIALVVNLVYMRLFGSFIENIECIAYLVGLLELIKFHSSKSNSEALSKFGRGHEKELALNLSVLLMCKSSQGAIEAGCRCIFLGQIFWDNTANAFRLVDNEATQQDDSSSAKECLAVVPWVPSQFPSAAEAEVLSQPDVSDMMDAEDMEGVAMDIEDNSVDVEPRTAVETGAVGVNDGLHHWQQQHCMTTTQLPQNTSTPIPWYR</sequence>
<proteinExistence type="predicted"/>
<dbReference type="PANTHER" id="PTHR35510:SF1">
    <property type="entry name" value="DBH-LIKE MONOOXYGENASE"/>
    <property type="match status" value="1"/>
</dbReference>
<reference evidence="1 2" key="1">
    <citation type="submission" date="2020-09" db="EMBL/GenBank/DDBJ databases">
        <title>De no assembly of potato wild relative species, Solanum commersonii.</title>
        <authorList>
            <person name="Cho K."/>
        </authorList>
    </citation>
    <scope>NUCLEOTIDE SEQUENCE [LARGE SCALE GENOMIC DNA]</scope>
    <source>
        <strain evidence="1">LZ3.2</strain>
        <tissue evidence="1">Leaf</tissue>
    </source>
</reference>
<comment type="caution">
    <text evidence="1">The sequence shown here is derived from an EMBL/GenBank/DDBJ whole genome shotgun (WGS) entry which is preliminary data.</text>
</comment>
<dbReference type="OrthoDB" id="1937743at2759"/>
<dbReference type="Proteomes" id="UP000824120">
    <property type="component" value="Chromosome 5"/>
</dbReference>